<name>A0A1L9VTF2_ASPGL</name>
<protein>
    <recommendedName>
        <fullName evidence="4">Ig-like domain-containing protein</fullName>
    </recommendedName>
</protein>
<keyword evidence="3" id="KW-1185">Reference proteome</keyword>
<evidence type="ECO:0008006" key="4">
    <source>
        <dbReference type="Google" id="ProtNLM"/>
    </source>
</evidence>
<dbReference type="RefSeq" id="XP_022403890.1">
    <property type="nucleotide sequence ID" value="XM_022539621.1"/>
</dbReference>
<reference evidence="3" key="1">
    <citation type="journal article" date="2017" name="Genome Biol.">
        <title>Comparative genomics reveals high biological diversity and specific adaptations in the industrially and medically important fungal genus Aspergillus.</title>
        <authorList>
            <person name="de Vries R.P."/>
            <person name="Riley R."/>
            <person name="Wiebenga A."/>
            <person name="Aguilar-Osorio G."/>
            <person name="Amillis S."/>
            <person name="Uchima C.A."/>
            <person name="Anderluh G."/>
            <person name="Asadollahi M."/>
            <person name="Askin M."/>
            <person name="Barry K."/>
            <person name="Battaglia E."/>
            <person name="Bayram O."/>
            <person name="Benocci T."/>
            <person name="Braus-Stromeyer S.A."/>
            <person name="Caldana C."/>
            <person name="Canovas D."/>
            <person name="Cerqueira G.C."/>
            <person name="Chen F."/>
            <person name="Chen W."/>
            <person name="Choi C."/>
            <person name="Clum A."/>
            <person name="Dos Santos R.A."/>
            <person name="Damasio A.R."/>
            <person name="Diallinas G."/>
            <person name="Emri T."/>
            <person name="Fekete E."/>
            <person name="Flipphi M."/>
            <person name="Freyberg S."/>
            <person name="Gallo A."/>
            <person name="Gournas C."/>
            <person name="Habgood R."/>
            <person name="Hainaut M."/>
            <person name="Harispe M.L."/>
            <person name="Henrissat B."/>
            <person name="Hilden K.S."/>
            <person name="Hope R."/>
            <person name="Hossain A."/>
            <person name="Karabika E."/>
            <person name="Karaffa L."/>
            <person name="Karanyi Z."/>
            <person name="Krasevec N."/>
            <person name="Kuo A."/>
            <person name="Kusch H."/>
            <person name="LaButti K."/>
            <person name="Lagendijk E.L."/>
            <person name="Lapidus A."/>
            <person name="Levasseur A."/>
            <person name="Lindquist E."/>
            <person name="Lipzen A."/>
            <person name="Logrieco A.F."/>
            <person name="MacCabe A."/>
            <person name="Maekelae M.R."/>
            <person name="Malavazi I."/>
            <person name="Melin P."/>
            <person name="Meyer V."/>
            <person name="Mielnichuk N."/>
            <person name="Miskei M."/>
            <person name="Molnar A.P."/>
            <person name="Mule G."/>
            <person name="Ngan C.Y."/>
            <person name="Orejas M."/>
            <person name="Orosz E."/>
            <person name="Ouedraogo J.P."/>
            <person name="Overkamp K.M."/>
            <person name="Park H.-S."/>
            <person name="Perrone G."/>
            <person name="Piumi F."/>
            <person name="Punt P.J."/>
            <person name="Ram A.F."/>
            <person name="Ramon A."/>
            <person name="Rauscher S."/>
            <person name="Record E."/>
            <person name="Riano-Pachon D.M."/>
            <person name="Robert V."/>
            <person name="Roehrig J."/>
            <person name="Ruller R."/>
            <person name="Salamov A."/>
            <person name="Salih N.S."/>
            <person name="Samson R.A."/>
            <person name="Sandor E."/>
            <person name="Sanguinetti M."/>
            <person name="Schuetze T."/>
            <person name="Sepcic K."/>
            <person name="Shelest E."/>
            <person name="Sherlock G."/>
            <person name="Sophianopoulou V."/>
            <person name="Squina F.M."/>
            <person name="Sun H."/>
            <person name="Susca A."/>
            <person name="Todd R.B."/>
            <person name="Tsang A."/>
            <person name="Unkles S.E."/>
            <person name="van de Wiele N."/>
            <person name="van Rossen-Uffink D."/>
            <person name="Oliveira J.V."/>
            <person name="Vesth T.C."/>
            <person name="Visser J."/>
            <person name="Yu J.-H."/>
            <person name="Zhou M."/>
            <person name="Andersen M.R."/>
            <person name="Archer D.B."/>
            <person name="Baker S.E."/>
            <person name="Benoit I."/>
            <person name="Brakhage A.A."/>
            <person name="Braus G.H."/>
            <person name="Fischer R."/>
            <person name="Frisvad J.C."/>
            <person name="Goldman G.H."/>
            <person name="Houbraken J."/>
            <person name="Oakley B."/>
            <person name="Pocsi I."/>
            <person name="Scazzocchio C."/>
            <person name="Seiboth B."/>
            <person name="vanKuyk P.A."/>
            <person name="Wortman J."/>
            <person name="Dyer P.S."/>
            <person name="Grigoriev I.V."/>
        </authorList>
    </citation>
    <scope>NUCLEOTIDE SEQUENCE [LARGE SCALE GENOMIC DNA]</scope>
    <source>
        <strain evidence="3">CBS 516.65</strain>
    </source>
</reference>
<evidence type="ECO:0000313" key="3">
    <source>
        <dbReference type="Proteomes" id="UP000184300"/>
    </source>
</evidence>
<gene>
    <name evidence="2" type="ORF">ASPGLDRAFT_1142036</name>
</gene>
<sequence>MAFLVLALLLLLPAPTLGRSRGSHTAPGGWGQEGRDLYGYRPKRRNVICREKPAKEGTSLLGEVSFVVVRSSEGINRNGPFLRQRGIALQAVTCAESGRPQQTLEWLIY</sequence>
<accession>A0A1L9VTF2</accession>
<proteinExistence type="predicted"/>
<feature type="chain" id="PRO_5012115094" description="Ig-like domain-containing protein" evidence="1">
    <location>
        <begin position="19"/>
        <end position="109"/>
    </location>
</feature>
<dbReference type="VEuPathDB" id="FungiDB:ASPGLDRAFT_1142036"/>
<dbReference type="AlphaFoldDB" id="A0A1L9VTF2"/>
<keyword evidence="1" id="KW-0732">Signal</keyword>
<dbReference type="GeneID" id="34455882"/>
<dbReference type="EMBL" id="KV878891">
    <property type="protein sequence ID" value="OJJ87201.1"/>
    <property type="molecule type" value="Genomic_DNA"/>
</dbReference>
<organism evidence="2 3">
    <name type="scientific">Aspergillus glaucus CBS 516.65</name>
    <dbReference type="NCBI Taxonomy" id="1160497"/>
    <lineage>
        <taxon>Eukaryota</taxon>
        <taxon>Fungi</taxon>
        <taxon>Dikarya</taxon>
        <taxon>Ascomycota</taxon>
        <taxon>Pezizomycotina</taxon>
        <taxon>Eurotiomycetes</taxon>
        <taxon>Eurotiomycetidae</taxon>
        <taxon>Eurotiales</taxon>
        <taxon>Aspergillaceae</taxon>
        <taxon>Aspergillus</taxon>
        <taxon>Aspergillus subgen. Aspergillus</taxon>
    </lineage>
</organism>
<evidence type="ECO:0000256" key="1">
    <source>
        <dbReference type="SAM" id="SignalP"/>
    </source>
</evidence>
<dbReference type="Proteomes" id="UP000184300">
    <property type="component" value="Unassembled WGS sequence"/>
</dbReference>
<evidence type="ECO:0000313" key="2">
    <source>
        <dbReference type="EMBL" id="OJJ87201.1"/>
    </source>
</evidence>
<feature type="signal peptide" evidence="1">
    <location>
        <begin position="1"/>
        <end position="18"/>
    </location>
</feature>